<protein>
    <recommendedName>
        <fullName evidence="3 14">UDP-N-acetylmuramate--L-alanine ligase</fullName>
        <ecNumber evidence="3 14">6.3.2.8</ecNumber>
    </recommendedName>
    <alternativeName>
        <fullName evidence="14">UDP-N-acetylmuramoyl-L-alanine synthetase</fullName>
    </alternativeName>
</protein>
<dbReference type="GO" id="GO:0008360">
    <property type="term" value="P:regulation of cell shape"/>
    <property type="evidence" value="ECO:0007669"/>
    <property type="project" value="UniProtKB-KW"/>
</dbReference>
<comment type="function">
    <text evidence="14">Cell wall formation.</text>
</comment>
<dbReference type="GO" id="GO:0009252">
    <property type="term" value="P:peptidoglycan biosynthetic process"/>
    <property type="evidence" value="ECO:0007669"/>
    <property type="project" value="UniProtKB-UniRule"/>
</dbReference>
<keyword evidence="19" id="KW-1185">Reference proteome</keyword>
<accession>I7J4L5</accession>
<dbReference type="InterPro" id="IPR005758">
    <property type="entry name" value="UDP-N-AcMur_Ala_ligase_MurC"/>
</dbReference>
<dbReference type="OrthoDB" id="9804126at2"/>
<keyword evidence="10 14" id="KW-0573">Peptidoglycan synthesis</keyword>
<feature type="domain" description="Mur ligase C-terminal" evidence="16">
    <location>
        <begin position="316"/>
        <end position="445"/>
    </location>
</feature>
<dbReference type="HAMAP" id="MF_00046">
    <property type="entry name" value="MurC"/>
    <property type="match status" value="1"/>
</dbReference>
<dbReference type="Gene3D" id="3.90.190.20">
    <property type="entry name" value="Mur ligase, C-terminal domain"/>
    <property type="match status" value="1"/>
</dbReference>
<keyword evidence="8 14" id="KW-0067">ATP-binding</keyword>
<dbReference type="EMBL" id="CAKP01000027">
    <property type="protein sequence ID" value="CCJ32726.1"/>
    <property type="molecule type" value="Genomic_DNA"/>
</dbReference>
<dbReference type="Gene3D" id="3.40.1190.10">
    <property type="entry name" value="Mur-like, catalytic domain"/>
    <property type="match status" value="1"/>
</dbReference>
<dbReference type="EC" id="6.3.2.8" evidence="3 14"/>
<feature type="domain" description="Mur ligase central" evidence="17">
    <location>
        <begin position="115"/>
        <end position="293"/>
    </location>
</feature>
<dbReference type="InterPro" id="IPR036615">
    <property type="entry name" value="Mur_ligase_C_dom_sf"/>
</dbReference>
<dbReference type="InterPro" id="IPR000713">
    <property type="entry name" value="Mur_ligase_N"/>
</dbReference>
<dbReference type="SUPFAM" id="SSF51984">
    <property type="entry name" value="MurCD N-terminal domain"/>
    <property type="match status" value="1"/>
</dbReference>
<dbReference type="GO" id="GO:0008763">
    <property type="term" value="F:UDP-N-acetylmuramate-L-alanine ligase activity"/>
    <property type="evidence" value="ECO:0007669"/>
    <property type="project" value="UniProtKB-UniRule"/>
</dbReference>
<comment type="caution">
    <text evidence="18">The sequence shown here is derived from an EMBL/GenBank/DDBJ whole genome shotgun (WGS) entry which is preliminary data.</text>
</comment>
<keyword evidence="6 14" id="KW-0132">Cell division</keyword>
<dbReference type="Pfam" id="PF02875">
    <property type="entry name" value="Mur_ligase_C"/>
    <property type="match status" value="1"/>
</dbReference>
<name>I7J4L5_9CLOT</name>
<dbReference type="eggNOG" id="COG0773">
    <property type="taxonomic scope" value="Bacteria"/>
</dbReference>
<evidence type="ECO:0000256" key="11">
    <source>
        <dbReference type="ARBA" id="ARBA00023306"/>
    </source>
</evidence>
<dbReference type="RefSeq" id="WP_008908004.1">
    <property type="nucleotide sequence ID" value="NZ_CAKP01000027.1"/>
</dbReference>
<evidence type="ECO:0000313" key="19">
    <source>
        <dbReference type="Proteomes" id="UP000007652"/>
    </source>
</evidence>
<dbReference type="PANTHER" id="PTHR43445">
    <property type="entry name" value="UDP-N-ACETYLMURAMATE--L-ALANINE LIGASE-RELATED"/>
    <property type="match status" value="1"/>
</dbReference>
<feature type="domain" description="Mur ligase N-terminal catalytic" evidence="15">
    <location>
        <begin position="11"/>
        <end position="109"/>
    </location>
</feature>
<dbReference type="InterPro" id="IPR036565">
    <property type="entry name" value="Mur-like_cat_sf"/>
</dbReference>
<dbReference type="GO" id="GO:0005524">
    <property type="term" value="F:ATP binding"/>
    <property type="evidence" value="ECO:0007669"/>
    <property type="project" value="UniProtKB-UniRule"/>
</dbReference>
<dbReference type="GO" id="GO:0071555">
    <property type="term" value="P:cell wall organization"/>
    <property type="evidence" value="ECO:0007669"/>
    <property type="project" value="UniProtKB-KW"/>
</dbReference>
<evidence type="ECO:0000259" key="15">
    <source>
        <dbReference type="Pfam" id="PF01225"/>
    </source>
</evidence>
<dbReference type="Pfam" id="PF08245">
    <property type="entry name" value="Mur_ligase_M"/>
    <property type="match status" value="1"/>
</dbReference>
<reference evidence="18 19" key="1">
    <citation type="journal article" date="2011" name="J. Bacteriol.">
        <title>Draft genome sequence of Caloramator australicus strain RC3T, a thermoanaerobe from the Great Artesian Basin of Australia.</title>
        <authorList>
            <person name="Ogg C.D."/>
            <person name="Patel B.K.C."/>
        </authorList>
    </citation>
    <scope>NUCLEOTIDE SEQUENCE [LARGE SCALE GENOMIC DNA]</scope>
    <source>
        <strain evidence="18 19">RC3</strain>
    </source>
</reference>
<dbReference type="PANTHER" id="PTHR43445:SF3">
    <property type="entry name" value="UDP-N-ACETYLMURAMATE--L-ALANINE LIGASE"/>
    <property type="match status" value="1"/>
</dbReference>
<dbReference type="GO" id="GO:0051301">
    <property type="term" value="P:cell division"/>
    <property type="evidence" value="ECO:0007669"/>
    <property type="project" value="UniProtKB-KW"/>
</dbReference>
<evidence type="ECO:0000313" key="18">
    <source>
        <dbReference type="EMBL" id="CCJ32726.1"/>
    </source>
</evidence>
<dbReference type="Proteomes" id="UP000007652">
    <property type="component" value="Unassembled WGS sequence"/>
</dbReference>
<dbReference type="NCBIfam" id="TIGR01082">
    <property type="entry name" value="murC"/>
    <property type="match status" value="1"/>
</dbReference>
<keyword evidence="7 14" id="KW-0547">Nucleotide-binding</keyword>
<evidence type="ECO:0000256" key="5">
    <source>
        <dbReference type="ARBA" id="ARBA00022598"/>
    </source>
</evidence>
<evidence type="ECO:0000256" key="3">
    <source>
        <dbReference type="ARBA" id="ARBA00012211"/>
    </source>
</evidence>
<keyword evidence="12 14" id="KW-0961">Cell wall biogenesis/degradation</keyword>
<evidence type="ECO:0000256" key="10">
    <source>
        <dbReference type="ARBA" id="ARBA00022984"/>
    </source>
</evidence>
<evidence type="ECO:0000256" key="2">
    <source>
        <dbReference type="ARBA" id="ARBA00004752"/>
    </source>
</evidence>
<comment type="pathway">
    <text evidence="2 14">Cell wall biogenesis; peptidoglycan biosynthesis.</text>
</comment>
<keyword evidence="9 14" id="KW-0133">Cell shape</keyword>
<evidence type="ECO:0000256" key="7">
    <source>
        <dbReference type="ARBA" id="ARBA00022741"/>
    </source>
</evidence>
<evidence type="ECO:0000259" key="17">
    <source>
        <dbReference type="Pfam" id="PF08245"/>
    </source>
</evidence>
<evidence type="ECO:0000256" key="14">
    <source>
        <dbReference type="HAMAP-Rule" id="MF_00046"/>
    </source>
</evidence>
<dbReference type="InterPro" id="IPR050061">
    <property type="entry name" value="MurCDEF_pg_biosynth"/>
</dbReference>
<proteinExistence type="inferred from homology"/>
<comment type="subcellular location">
    <subcellularLocation>
        <location evidence="1 14">Cytoplasm</location>
    </subcellularLocation>
</comment>
<evidence type="ECO:0000259" key="16">
    <source>
        <dbReference type="Pfam" id="PF02875"/>
    </source>
</evidence>
<evidence type="ECO:0000256" key="6">
    <source>
        <dbReference type="ARBA" id="ARBA00022618"/>
    </source>
</evidence>
<dbReference type="SUPFAM" id="SSF53244">
    <property type="entry name" value="MurD-like peptide ligases, peptide-binding domain"/>
    <property type="match status" value="1"/>
</dbReference>
<dbReference type="STRING" id="857293.CAAU_0642"/>
<evidence type="ECO:0000256" key="4">
    <source>
        <dbReference type="ARBA" id="ARBA00022490"/>
    </source>
</evidence>
<sequence>MFDLERDFDKKVHFIGIGGISMSALAEILLEYGYKVSGSDRAKSHLTDKLQAMGAKIFIGHDAKNIEDADIVVYTAAVKDDNPELMEARSRKLIIYDRAEFLGQIMKRYKKGVAIAGTHGKTTTTSLVSLMLLRANLDPTLMIGGEVDILGGNVRVGKSPYFVTEACEYKESFLKFYPFIGVILNIDADHLDYYKDINHIKEAFLKFGKLIPKDGLVVGYAEDKNVIEIFKDLECNKLTYGINRGDFQAVEIRYDEKGCASFKVNLNDKLYGDFKLSIPGEHNVLNALATIACGHFLGIDVETIKNSLLEFKGTHRRFEKKGEKNGIVVIDDYAHHPAEIKATIKAAKNYPHKKIYCVFQPHTYTRTYTLFDEFSTAFLGVDKLILTDIYAAREKDTGLVNSKMLSDAVVKHGVDSIYIKDFDEIVNYLEGELKEGDLLITMGAGDVYKIGEMFLKK</sequence>
<dbReference type="GO" id="GO:0005737">
    <property type="term" value="C:cytoplasm"/>
    <property type="evidence" value="ECO:0007669"/>
    <property type="project" value="UniProtKB-SubCell"/>
</dbReference>
<gene>
    <name evidence="14" type="primary">murC</name>
    <name evidence="18" type="ORF">CAAU_0642</name>
</gene>
<evidence type="ECO:0000256" key="12">
    <source>
        <dbReference type="ARBA" id="ARBA00023316"/>
    </source>
</evidence>
<comment type="catalytic activity">
    <reaction evidence="13 14">
        <text>UDP-N-acetyl-alpha-D-muramate + L-alanine + ATP = UDP-N-acetyl-alpha-D-muramoyl-L-alanine + ADP + phosphate + H(+)</text>
        <dbReference type="Rhea" id="RHEA:23372"/>
        <dbReference type="ChEBI" id="CHEBI:15378"/>
        <dbReference type="ChEBI" id="CHEBI:30616"/>
        <dbReference type="ChEBI" id="CHEBI:43474"/>
        <dbReference type="ChEBI" id="CHEBI:57972"/>
        <dbReference type="ChEBI" id="CHEBI:70757"/>
        <dbReference type="ChEBI" id="CHEBI:83898"/>
        <dbReference type="ChEBI" id="CHEBI:456216"/>
        <dbReference type="EC" id="6.3.2.8"/>
    </reaction>
</comment>
<dbReference type="UniPathway" id="UPA00219"/>
<comment type="similarity">
    <text evidence="14">Belongs to the MurCDEF family.</text>
</comment>
<dbReference type="Gene3D" id="3.40.50.720">
    <property type="entry name" value="NAD(P)-binding Rossmann-like Domain"/>
    <property type="match status" value="1"/>
</dbReference>
<dbReference type="InterPro" id="IPR004101">
    <property type="entry name" value="Mur_ligase_C"/>
</dbReference>
<feature type="binding site" evidence="14">
    <location>
        <begin position="117"/>
        <end position="123"/>
    </location>
    <ligand>
        <name>ATP</name>
        <dbReference type="ChEBI" id="CHEBI:30616"/>
    </ligand>
</feature>
<dbReference type="SUPFAM" id="SSF53623">
    <property type="entry name" value="MurD-like peptide ligases, catalytic domain"/>
    <property type="match status" value="1"/>
</dbReference>
<evidence type="ECO:0000256" key="8">
    <source>
        <dbReference type="ARBA" id="ARBA00022840"/>
    </source>
</evidence>
<dbReference type="InterPro" id="IPR013221">
    <property type="entry name" value="Mur_ligase_cen"/>
</dbReference>
<keyword evidence="11 14" id="KW-0131">Cell cycle</keyword>
<evidence type="ECO:0000256" key="13">
    <source>
        <dbReference type="ARBA" id="ARBA00047833"/>
    </source>
</evidence>
<dbReference type="Pfam" id="PF01225">
    <property type="entry name" value="Mur_ligase"/>
    <property type="match status" value="1"/>
</dbReference>
<keyword evidence="5 14" id="KW-0436">Ligase</keyword>
<evidence type="ECO:0000256" key="9">
    <source>
        <dbReference type="ARBA" id="ARBA00022960"/>
    </source>
</evidence>
<organism evidence="18 19">
    <name type="scientific">Caloramator australicus RC3</name>
    <dbReference type="NCBI Taxonomy" id="857293"/>
    <lineage>
        <taxon>Bacteria</taxon>
        <taxon>Bacillati</taxon>
        <taxon>Bacillota</taxon>
        <taxon>Clostridia</taxon>
        <taxon>Eubacteriales</taxon>
        <taxon>Clostridiaceae</taxon>
        <taxon>Caloramator</taxon>
    </lineage>
</organism>
<dbReference type="AlphaFoldDB" id="I7J4L5"/>
<keyword evidence="4 14" id="KW-0963">Cytoplasm</keyword>
<evidence type="ECO:0000256" key="1">
    <source>
        <dbReference type="ARBA" id="ARBA00004496"/>
    </source>
</evidence>